<gene>
    <name evidence="2" type="ORF">R3P38DRAFT_517995</name>
</gene>
<feature type="region of interest" description="Disordered" evidence="1">
    <location>
        <begin position="174"/>
        <end position="210"/>
    </location>
</feature>
<keyword evidence="3" id="KW-1185">Reference proteome</keyword>
<evidence type="ECO:0000313" key="2">
    <source>
        <dbReference type="EMBL" id="KAK6977556.1"/>
    </source>
</evidence>
<dbReference type="AlphaFoldDB" id="A0AAV9ZBK7"/>
<comment type="caution">
    <text evidence="2">The sequence shown here is derived from an EMBL/GenBank/DDBJ whole genome shotgun (WGS) entry which is preliminary data.</text>
</comment>
<name>A0AAV9ZBK7_9AGAR</name>
<proteinExistence type="predicted"/>
<feature type="compositionally biased region" description="Low complexity" evidence="1">
    <location>
        <begin position="175"/>
        <end position="193"/>
    </location>
</feature>
<dbReference type="EMBL" id="JAWWNJ010000167">
    <property type="protein sequence ID" value="KAK6977556.1"/>
    <property type="molecule type" value="Genomic_DNA"/>
</dbReference>
<organism evidence="2 3">
    <name type="scientific">Favolaschia claudopus</name>
    <dbReference type="NCBI Taxonomy" id="2862362"/>
    <lineage>
        <taxon>Eukaryota</taxon>
        <taxon>Fungi</taxon>
        <taxon>Dikarya</taxon>
        <taxon>Basidiomycota</taxon>
        <taxon>Agaricomycotina</taxon>
        <taxon>Agaricomycetes</taxon>
        <taxon>Agaricomycetidae</taxon>
        <taxon>Agaricales</taxon>
        <taxon>Marasmiineae</taxon>
        <taxon>Mycenaceae</taxon>
        <taxon>Favolaschia</taxon>
    </lineage>
</organism>
<protein>
    <submittedName>
        <fullName evidence="2">Uncharacterized protein</fullName>
    </submittedName>
</protein>
<evidence type="ECO:0000313" key="3">
    <source>
        <dbReference type="Proteomes" id="UP001362999"/>
    </source>
</evidence>
<sequence>MSTAPADHFASPQTRNLRRDRSVTVPSGRHALRCQHAVKACLLGGATMEFGDVVLLRPRPRPTLVVAPDFLAASTSPPSAYWVFSPALAWLRPPQPFSSVLSSVAFARRLSTSLMEGRFGWVFIVSRISPTRFAARTPSTWPNEVGHLPTRRFKYTCPFGHGFICPGRARRSARPRSYSSMASRPRSSPASFSRPHRTRPHSLPPKKIIL</sequence>
<feature type="region of interest" description="Disordered" evidence="1">
    <location>
        <begin position="1"/>
        <end position="22"/>
    </location>
</feature>
<dbReference type="Proteomes" id="UP001362999">
    <property type="component" value="Unassembled WGS sequence"/>
</dbReference>
<evidence type="ECO:0000256" key="1">
    <source>
        <dbReference type="SAM" id="MobiDB-lite"/>
    </source>
</evidence>
<reference evidence="2 3" key="1">
    <citation type="journal article" date="2024" name="J Genomics">
        <title>Draft genome sequencing and assembly of Favolaschia claudopus CIRM-BRFM 2984 isolated from oak limbs.</title>
        <authorList>
            <person name="Navarro D."/>
            <person name="Drula E."/>
            <person name="Chaduli D."/>
            <person name="Cazenave R."/>
            <person name="Ahrendt S."/>
            <person name="Wang J."/>
            <person name="Lipzen A."/>
            <person name="Daum C."/>
            <person name="Barry K."/>
            <person name="Grigoriev I.V."/>
            <person name="Favel A."/>
            <person name="Rosso M.N."/>
            <person name="Martin F."/>
        </authorList>
    </citation>
    <scope>NUCLEOTIDE SEQUENCE [LARGE SCALE GENOMIC DNA]</scope>
    <source>
        <strain evidence="2 3">CIRM-BRFM 2984</strain>
    </source>
</reference>
<accession>A0AAV9ZBK7</accession>